<feature type="domain" description="Ig-like" evidence="1">
    <location>
        <begin position="61"/>
        <end position="162"/>
    </location>
</feature>
<sequence>MIKIGYTNSPAVQTYKSYFNLDLLSNEDTALQEINVFIGVYGCLLDVLRGFCIMVRFRLFPLLLLFSSFCSARPACSPAEEGEQITLSCTVNTAKTCNTDMKMEWFVDNYTNRRILGCSNAGCGGFFRDIFSSTDFGSTLTISKVSRTVPTQFSMETRWTCRFCNGPEVTACNMLDIYAKPENPSCTVRENTAVPGDIESVTVSCSTTKVYPGAKCSFERRANSFDAGDKVTNTVLTKKNHLHLALIDKQCALVHVVMEDVVHMNPVISRLGYQHILRNLFT</sequence>
<keyword evidence="3" id="KW-1185">Reference proteome</keyword>
<dbReference type="EMBL" id="BLXT01007048">
    <property type="protein sequence ID" value="GFO36324.1"/>
    <property type="molecule type" value="Genomic_DNA"/>
</dbReference>
<dbReference type="InterPro" id="IPR007110">
    <property type="entry name" value="Ig-like_dom"/>
</dbReference>
<comment type="caution">
    <text evidence="2">The sequence shown here is derived from an EMBL/GenBank/DDBJ whole genome shotgun (WGS) entry which is preliminary data.</text>
</comment>
<reference evidence="2 3" key="1">
    <citation type="journal article" date="2021" name="Elife">
        <title>Chloroplast acquisition without the gene transfer in kleptoplastic sea slugs, Plakobranchus ocellatus.</title>
        <authorList>
            <person name="Maeda T."/>
            <person name="Takahashi S."/>
            <person name="Yoshida T."/>
            <person name="Shimamura S."/>
            <person name="Takaki Y."/>
            <person name="Nagai Y."/>
            <person name="Toyoda A."/>
            <person name="Suzuki Y."/>
            <person name="Arimoto A."/>
            <person name="Ishii H."/>
            <person name="Satoh N."/>
            <person name="Nishiyama T."/>
            <person name="Hasebe M."/>
            <person name="Maruyama T."/>
            <person name="Minagawa J."/>
            <person name="Obokata J."/>
            <person name="Shigenobu S."/>
        </authorList>
    </citation>
    <scope>NUCLEOTIDE SEQUENCE [LARGE SCALE GENOMIC DNA]</scope>
</reference>
<name>A0AAV4CWQ6_9GAST</name>
<evidence type="ECO:0000259" key="1">
    <source>
        <dbReference type="PROSITE" id="PS50835"/>
    </source>
</evidence>
<evidence type="ECO:0000313" key="2">
    <source>
        <dbReference type="EMBL" id="GFO36324.1"/>
    </source>
</evidence>
<dbReference type="Proteomes" id="UP000735302">
    <property type="component" value="Unassembled WGS sequence"/>
</dbReference>
<evidence type="ECO:0000313" key="3">
    <source>
        <dbReference type="Proteomes" id="UP000735302"/>
    </source>
</evidence>
<dbReference type="AlphaFoldDB" id="A0AAV4CWQ6"/>
<organism evidence="2 3">
    <name type="scientific">Plakobranchus ocellatus</name>
    <dbReference type="NCBI Taxonomy" id="259542"/>
    <lineage>
        <taxon>Eukaryota</taxon>
        <taxon>Metazoa</taxon>
        <taxon>Spiralia</taxon>
        <taxon>Lophotrochozoa</taxon>
        <taxon>Mollusca</taxon>
        <taxon>Gastropoda</taxon>
        <taxon>Heterobranchia</taxon>
        <taxon>Euthyneura</taxon>
        <taxon>Panpulmonata</taxon>
        <taxon>Sacoglossa</taxon>
        <taxon>Placobranchoidea</taxon>
        <taxon>Plakobranchidae</taxon>
        <taxon>Plakobranchus</taxon>
    </lineage>
</organism>
<protein>
    <recommendedName>
        <fullName evidence="1">Ig-like domain-containing protein</fullName>
    </recommendedName>
</protein>
<proteinExistence type="predicted"/>
<gene>
    <name evidence="2" type="ORF">PoB_006282900</name>
</gene>
<dbReference type="PROSITE" id="PS50835">
    <property type="entry name" value="IG_LIKE"/>
    <property type="match status" value="1"/>
</dbReference>
<accession>A0AAV4CWQ6</accession>